<accession>A0A9N8VVS8</accession>
<keyword evidence="1" id="KW-1133">Transmembrane helix</keyword>
<evidence type="ECO:0000313" key="2">
    <source>
        <dbReference type="EMBL" id="CAG8468125.1"/>
    </source>
</evidence>
<dbReference type="EMBL" id="CAJVPI010000054">
    <property type="protein sequence ID" value="CAG8468125.1"/>
    <property type="molecule type" value="Genomic_DNA"/>
</dbReference>
<protein>
    <submittedName>
        <fullName evidence="2">8623_t:CDS:1</fullName>
    </submittedName>
</protein>
<proteinExistence type="predicted"/>
<evidence type="ECO:0000313" key="3">
    <source>
        <dbReference type="Proteomes" id="UP000789739"/>
    </source>
</evidence>
<evidence type="ECO:0000256" key="1">
    <source>
        <dbReference type="SAM" id="Phobius"/>
    </source>
</evidence>
<reference evidence="2" key="1">
    <citation type="submission" date="2021-06" db="EMBL/GenBank/DDBJ databases">
        <authorList>
            <person name="Kallberg Y."/>
            <person name="Tangrot J."/>
            <person name="Rosling A."/>
        </authorList>
    </citation>
    <scope>NUCLEOTIDE SEQUENCE</scope>
    <source>
        <strain evidence="2">BR232B</strain>
    </source>
</reference>
<keyword evidence="1" id="KW-0812">Transmembrane</keyword>
<sequence length="515" mass="60139">MTEAYISKVFNWDQRDASFMLPSTRRRKLSRPFIEPLPYNLIAKDKLNKHLWAFITVIIILVLWLTFAVVLPTALHSKLKLTPSRPAIRKQREWQLLPSKIPNRPKSLIDDEIQWDQSFCKRSPCRYLFPVFVGGTEANSHFHLQQVALLAGRLKRTVVLPNSDGRRFSACRRYSFDRYFSNETLVQARAHFRFITQDEFFGWARWRVTEPTAQFVIMDRPPEPNAKKPRRFSDIQTLSKKQCVDDYSFDYDSYETIEFKVQPGYELSNAATAEAYSDLIAHLHGKKAYGKSKLFENRTADVLLVYYNLRSPLLPVPIEGPPLTYLESWYKETRNVIDGIRPYIAVSWAIDMLPKYIIPVCAERLVARLDEIKRETGIQNIYLATVPSHWRENVGFHQEALTYLNDHVNFITWSSFHEQAAADEQAELERKQAYAGNDQLLLSNTTSAASSIANYFLRGTEECSRITPFIQQVIGTREQETRNQIDWKESFFNINEEKMKENVLAMRRWNVVDVW</sequence>
<keyword evidence="1" id="KW-0472">Membrane</keyword>
<dbReference type="Proteomes" id="UP000789739">
    <property type="component" value="Unassembled WGS sequence"/>
</dbReference>
<comment type="caution">
    <text evidence="2">The sequence shown here is derived from an EMBL/GenBank/DDBJ whole genome shotgun (WGS) entry which is preliminary data.</text>
</comment>
<dbReference type="AlphaFoldDB" id="A0A9N8VVS8"/>
<organism evidence="2 3">
    <name type="scientific">Paraglomus brasilianum</name>
    <dbReference type="NCBI Taxonomy" id="144538"/>
    <lineage>
        <taxon>Eukaryota</taxon>
        <taxon>Fungi</taxon>
        <taxon>Fungi incertae sedis</taxon>
        <taxon>Mucoromycota</taxon>
        <taxon>Glomeromycotina</taxon>
        <taxon>Glomeromycetes</taxon>
        <taxon>Paraglomerales</taxon>
        <taxon>Paraglomeraceae</taxon>
        <taxon>Paraglomus</taxon>
    </lineage>
</organism>
<keyword evidence="3" id="KW-1185">Reference proteome</keyword>
<name>A0A9N8VVS8_9GLOM</name>
<gene>
    <name evidence="2" type="ORF">PBRASI_LOCUS936</name>
</gene>
<feature type="transmembrane region" description="Helical" evidence="1">
    <location>
        <begin position="51"/>
        <end position="75"/>
    </location>
</feature>
<dbReference type="OrthoDB" id="2020419at2759"/>